<evidence type="ECO:0000313" key="6">
    <source>
        <dbReference type="Proteomes" id="UP000622860"/>
    </source>
</evidence>
<sequence length="135" mass="15292">MELPIRLSKDSREPIYHQIENQLKALIAGGQLVAGTPLPSIRALSKDLEISIITTRRAYQDLEHQGFIRTSQGKGTFVAEIEDATKQQVKISSVYQTIEKAVDTAIQYDYSLDQIEEIFQEVIRSQRLSQNEKGD</sequence>
<dbReference type="AlphaFoldDB" id="A0A917H925"/>
<dbReference type="SMART" id="SM00345">
    <property type="entry name" value="HTH_GNTR"/>
    <property type="match status" value="1"/>
</dbReference>
<dbReference type="Pfam" id="PF00392">
    <property type="entry name" value="GntR"/>
    <property type="match status" value="1"/>
</dbReference>
<evidence type="ECO:0000256" key="3">
    <source>
        <dbReference type="ARBA" id="ARBA00023163"/>
    </source>
</evidence>
<dbReference type="GO" id="GO:0003677">
    <property type="term" value="F:DNA binding"/>
    <property type="evidence" value="ECO:0007669"/>
    <property type="project" value="UniProtKB-KW"/>
</dbReference>
<dbReference type="EMBL" id="BMFR01000004">
    <property type="protein sequence ID" value="GGG71561.1"/>
    <property type="molecule type" value="Genomic_DNA"/>
</dbReference>
<evidence type="ECO:0000313" key="5">
    <source>
        <dbReference type="EMBL" id="GGG71561.1"/>
    </source>
</evidence>
<keyword evidence="1" id="KW-0805">Transcription regulation</keyword>
<dbReference type="CDD" id="cd07377">
    <property type="entry name" value="WHTH_GntR"/>
    <property type="match status" value="1"/>
</dbReference>
<dbReference type="Gene3D" id="1.10.10.10">
    <property type="entry name" value="Winged helix-like DNA-binding domain superfamily/Winged helix DNA-binding domain"/>
    <property type="match status" value="1"/>
</dbReference>
<evidence type="ECO:0000259" key="4">
    <source>
        <dbReference type="PROSITE" id="PS50949"/>
    </source>
</evidence>
<comment type="caution">
    <text evidence="5">The sequence shown here is derived from an EMBL/GenBank/DDBJ whole genome shotgun (WGS) entry which is preliminary data.</text>
</comment>
<organism evidence="5 6">
    <name type="scientific">Virgibacillus oceani</name>
    <dbReference type="NCBI Taxonomy" id="1479511"/>
    <lineage>
        <taxon>Bacteria</taxon>
        <taxon>Bacillati</taxon>
        <taxon>Bacillota</taxon>
        <taxon>Bacilli</taxon>
        <taxon>Bacillales</taxon>
        <taxon>Bacillaceae</taxon>
        <taxon>Virgibacillus</taxon>
    </lineage>
</organism>
<accession>A0A917H925</accession>
<dbReference type="InterPro" id="IPR000524">
    <property type="entry name" value="Tscrpt_reg_HTH_GntR"/>
</dbReference>
<feature type="domain" description="HTH gntR-type" evidence="4">
    <location>
        <begin position="13"/>
        <end position="81"/>
    </location>
</feature>
<gene>
    <name evidence="5" type="ORF">GCM10011398_14860</name>
</gene>
<evidence type="ECO:0000256" key="2">
    <source>
        <dbReference type="ARBA" id="ARBA00023125"/>
    </source>
</evidence>
<name>A0A917H925_9BACI</name>
<evidence type="ECO:0000256" key="1">
    <source>
        <dbReference type="ARBA" id="ARBA00023015"/>
    </source>
</evidence>
<dbReference type="InterPro" id="IPR036388">
    <property type="entry name" value="WH-like_DNA-bd_sf"/>
</dbReference>
<keyword evidence="3" id="KW-0804">Transcription</keyword>
<protein>
    <submittedName>
        <fullName evidence="5">GntR family transcriptional regulator</fullName>
    </submittedName>
</protein>
<dbReference type="PROSITE" id="PS50949">
    <property type="entry name" value="HTH_GNTR"/>
    <property type="match status" value="1"/>
</dbReference>
<keyword evidence="6" id="KW-1185">Reference proteome</keyword>
<reference evidence="5" key="2">
    <citation type="submission" date="2020-09" db="EMBL/GenBank/DDBJ databases">
        <authorList>
            <person name="Sun Q."/>
            <person name="Zhou Y."/>
        </authorList>
    </citation>
    <scope>NUCLEOTIDE SEQUENCE</scope>
    <source>
        <strain evidence="5">CGMCC 1.12754</strain>
    </source>
</reference>
<dbReference type="PANTHER" id="PTHR38445">
    <property type="entry name" value="HTH-TYPE TRANSCRIPTIONAL REPRESSOR YTRA"/>
    <property type="match status" value="1"/>
</dbReference>
<dbReference type="PANTHER" id="PTHR38445:SF7">
    <property type="entry name" value="GNTR-FAMILY TRANSCRIPTIONAL REGULATOR"/>
    <property type="match status" value="1"/>
</dbReference>
<dbReference type="Proteomes" id="UP000622860">
    <property type="component" value="Unassembled WGS sequence"/>
</dbReference>
<dbReference type="GO" id="GO:0003700">
    <property type="term" value="F:DNA-binding transcription factor activity"/>
    <property type="evidence" value="ECO:0007669"/>
    <property type="project" value="InterPro"/>
</dbReference>
<proteinExistence type="predicted"/>
<dbReference type="RefSeq" id="WP_188454746.1">
    <property type="nucleotide sequence ID" value="NZ_BMFR01000004.1"/>
</dbReference>
<dbReference type="SUPFAM" id="SSF46785">
    <property type="entry name" value="Winged helix' DNA-binding domain"/>
    <property type="match status" value="1"/>
</dbReference>
<keyword evidence="2" id="KW-0238">DNA-binding</keyword>
<reference evidence="5" key="1">
    <citation type="journal article" date="2014" name="Int. J. Syst. Evol. Microbiol.">
        <title>Complete genome sequence of Corynebacterium casei LMG S-19264T (=DSM 44701T), isolated from a smear-ripened cheese.</title>
        <authorList>
            <consortium name="US DOE Joint Genome Institute (JGI-PGF)"/>
            <person name="Walter F."/>
            <person name="Albersmeier A."/>
            <person name="Kalinowski J."/>
            <person name="Ruckert C."/>
        </authorList>
    </citation>
    <scope>NUCLEOTIDE SEQUENCE</scope>
    <source>
        <strain evidence="5">CGMCC 1.12754</strain>
    </source>
</reference>
<dbReference type="InterPro" id="IPR036390">
    <property type="entry name" value="WH_DNA-bd_sf"/>
</dbReference>